<dbReference type="Gene3D" id="3.90.1170.30">
    <property type="entry name" value="Pyrimidine nucleoside phosphorylase-like, C-terminal domain"/>
    <property type="match status" value="1"/>
</dbReference>
<dbReference type="SMART" id="SM00941">
    <property type="entry name" value="PYNP_C"/>
    <property type="match status" value="1"/>
</dbReference>
<keyword evidence="13" id="KW-1185">Reference proteome</keyword>
<dbReference type="NCBIfam" id="NF004490">
    <property type="entry name" value="PRK05820.1"/>
    <property type="match status" value="1"/>
</dbReference>
<reference evidence="12 13" key="1">
    <citation type="submission" date="2016-11" db="EMBL/GenBank/DDBJ databases">
        <authorList>
            <person name="Jaros S."/>
            <person name="Januszkiewicz K."/>
            <person name="Wedrychowicz H."/>
        </authorList>
    </citation>
    <scope>NUCLEOTIDE SEQUENCE [LARGE SCALE GENOMIC DNA]</scope>
    <source>
        <strain evidence="12 13">DSM 17918</strain>
    </source>
</reference>
<dbReference type="GO" id="GO:0006206">
    <property type="term" value="P:pyrimidine nucleobase metabolic process"/>
    <property type="evidence" value="ECO:0007669"/>
    <property type="project" value="InterPro"/>
</dbReference>
<dbReference type="Pfam" id="PF02885">
    <property type="entry name" value="Glycos_trans_3N"/>
    <property type="match status" value="1"/>
</dbReference>
<evidence type="ECO:0000256" key="8">
    <source>
        <dbReference type="ARBA" id="ARBA00022679"/>
    </source>
</evidence>
<dbReference type="STRING" id="1121256.SAMN02746089_00096"/>
<evidence type="ECO:0000256" key="4">
    <source>
        <dbReference type="ARBA" id="ARBA00011738"/>
    </source>
</evidence>
<feature type="domain" description="Pyrimidine nucleoside phosphorylase C-terminal" evidence="11">
    <location>
        <begin position="346"/>
        <end position="420"/>
    </location>
</feature>
<dbReference type="AlphaFoldDB" id="A0A1M4SQ46"/>
<evidence type="ECO:0000256" key="6">
    <source>
        <dbReference type="ARBA" id="ARBA00014680"/>
    </source>
</evidence>
<dbReference type="InterPro" id="IPR017459">
    <property type="entry name" value="Glycosyl_Trfase_fam3_N_dom"/>
</dbReference>
<dbReference type="InterPro" id="IPR036320">
    <property type="entry name" value="Glycosyl_Trfase_fam3_N_dom_sf"/>
</dbReference>
<evidence type="ECO:0000259" key="11">
    <source>
        <dbReference type="SMART" id="SM00941"/>
    </source>
</evidence>
<comment type="subunit">
    <text evidence="4">Homodimer.</text>
</comment>
<dbReference type="InterPro" id="IPR018090">
    <property type="entry name" value="Pyrmidine_PPas_bac/euk"/>
</dbReference>
<evidence type="ECO:0000256" key="1">
    <source>
        <dbReference type="ARBA" id="ARBA00001066"/>
    </source>
</evidence>
<dbReference type="NCBIfam" id="TIGR02644">
    <property type="entry name" value="Y_phosphoryl"/>
    <property type="match status" value="1"/>
</dbReference>
<keyword evidence="7" id="KW-0328">Glycosyltransferase</keyword>
<dbReference type="SUPFAM" id="SSF47648">
    <property type="entry name" value="Nucleoside phosphorylase/phosphoribosyltransferase N-terminal domain"/>
    <property type="match status" value="1"/>
</dbReference>
<comment type="catalytic activity">
    <reaction evidence="10">
        <text>thymidine + phosphate = 2-deoxy-alpha-D-ribose 1-phosphate + thymine</text>
        <dbReference type="Rhea" id="RHEA:16037"/>
        <dbReference type="ChEBI" id="CHEBI:17748"/>
        <dbReference type="ChEBI" id="CHEBI:17821"/>
        <dbReference type="ChEBI" id="CHEBI:43474"/>
        <dbReference type="ChEBI" id="CHEBI:57259"/>
        <dbReference type="EC" id="2.4.2.2"/>
    </reaction>
</comment>
<dbReference type="PANTHER" id="PTHR10515:SF0">
    <property type="entry name" value="THYMIDINE PHOSPHORYLASE"/>
    <property type="match status" value="1"/>
</dbReference>
<protein>
    <recommendedName>
        <fullName evidence="6">Pyrimidine-nucleoside phosphorylase</fullName>
        <ecNumber evidence="5">2.4.2.2</ecNumber>
    </recommendedName>
</protein>
<evidence type="ECO:0000256" key="7">
    <source>
        <dbReference type="ARBA" id="ARBA00022676"/>
    </source>
</evidence>
<sequence>MVFVPELIQKKRDGISLTAEEIEYLVNGYVRGIIPDYQMAAFLMAVYFKGMSYEETTALTLSMARSGEVMDLSSIEGIKVDKHSSGGIADTTTLVLLPLVASAGVKVAKMAGRGLGYTGGTIDKLESIPGFKTQLTKDEFLKNVMTVGAAITAQSENLVPADKKLYALRDVTATVESIPLIASSIMSKKLAGGADKILLDVKFGKGAFMKTYEEALELAKTMVKIGYLAGKEVVAYVTDMDQPLGLAIGNALEIIEAAEVLKNNGHQDLRELCVRFGAEMMVLAGIEKNLIKAQHVLEENIDNGDALTKFKEIIEAQSGDPSVLDDYTKLPQSTFVHSLVVDEDCYIKDVDAFKLGVCAVRLGAGREKKEDKIDHSVGIVLGGKVGDKLKEGQAYATIYANSYEKLEDAINMVKDSFQFSKLPVQKKKLIYARITLESIEA</sequence>
<dbReference type="PIRSF" id="PIRSF000478">
    <property type="entry name" value="TP_PyNP"/>
    <property type="match status" value="1"/>
</dbReference>
<dbReference type="GO" id="GO:0009032">
    <property type="term" value="F:thymidine phosphorylase activity"/>
    <property type="evidence" value="ECO:0007669"/>
    <property type="project" value="TreeGrafter"/>
</dbReference>
<comment type="catalytic activity">
    <reaction evidence="9">
        <text>uridine + phosphate = alpha-D-ribose 1-phosphate + uracil</text>
        <dbReference type="Rhea" id="RHEA:24388"/>
        <dbReference type="ChEBI" id="CHEBI:16704"/>
        <dbReference type="ChEBI" id="CHEBI:17568"/>
        <dbReference type="ChEBI" id="CHEBI:43474"/>
        <dbReference type="ChEBI" id="CHEBI:57720"/>
        <dbReference type="EC" id="2.4.2.2"/>
    </reaction>
</comment>
<dbReference type="InterPro" id="IPR036566">
    <property type="entry name" value="PYNP-like_C_sf"/>
</dbReference>
<evidence type="ECO:0000256" key="5">
    <source>
        <dbReference type="ARBA" id="ARBA00011889"/>
    </source>
</evidence>
<dbReference type="NCBIfam" id="NF004747">
    <property type="entry name" value="PRK06078.1"/>
    <property type="match status" value="1"/>
</dbReference>
<dbReference type="PROSITE" id="PS00647">
    <property type="entry name" value="THYMID_PHOSPHORYLASE"/>
    <property type="match status" value="1"/>
</dbReference>
<dbReference type="InterPro" id="IPR017872">
    <property type="entry name" value="Pyrmidine_PPase_CS"/>
</dbReference>
<gene>
    <name evidence="12" type="ORF">SAMN02746089_00096</name>
</gene>
<organism evidence="12 13">
    <name type="scientific">Caldanaerobius fijiensis DSM 17918</name>
    <dbReference type="NCBI Taxonomy" id="1121256"/>
    <lineage>
        <taxon>Bacteria</taxon>
        <taxon>Bacillati</taxon>
        <taxon>Bacillota</taxon>
        <taxon>Clostridia</taxon>
        <taxon>Thermoanaerobacterales</taxon>
        <taxon>Thermoanaerobacteraceae</taxon>
        <taxon>Caldanaerobius</taxon>
    </lineage>
</organism>
<dbReference type="SUPFAM" id="SSF52418">
    <property type="entry name" value="Nucleoside phosphorylase/phosphoribosyltransferase catalytic domain"/>
    <property type="match status" value="1"/>
</dbReference>
<dbReference type="SUPFAM" id="SSF54680">
    <property type="entry name" value="Pyrimidine nucleoside phosphorylase C-terminal domain"/>
    <property type="match status" value="1"/>
</dbReference>
<evidence type="ECO:0000313" key="12">
    <source>
        <dbReference type="EMBL" id="SHE34295.1"/>
    </source>
</evidence>
<proteinExistence type="inferred from homology"/>
<evidence type="ECO:0000256" key="9">
    <source>
        <dbReference type="ARBA" id="ARBA00048453"/>
    </source>
</evidence>
<dbReference type="FunFam" id="3.40.1030.10:FF:000003">
    <property type="entry name" value="Pyrimidine-nucleoside phosphorylase"/>
    <property type="match status" value="1"/>
</dbReference>
<dbReference type="GO" id="GO:0004645">
    <property type="term" value="F:1,4-alpha-oligoglucan phosphorylase activity"/>
    <property type="evidence" value="ECO:0007669"/>
    <property type="project" value="InterPro"/>
</dbReference>
<comment type="similarity">
    <text evidence="3">Belongs to the thymidine/pyrimidine-nucleoside phosphorylase family.</text>
</comment>
<dbReference type="InterPro" id="IPR000053">
    <property type="entry name" value="Thymidine/pyrmidine_PPase"/>
</dbReference>
<evidence type="ECO:0000256" key="10">
    <source>
        <dbReference type="ARBA" id="ARBA00048525"/>
    </source>
</evidence>
<evidence type="ECO:0000256" key="3">
    <source>
        <dbReference type="ARBA" id="ARBA00006915"/>
    </source>
</evidence>
<dbReference type="Gene3D" id="1.20.970.10">
    <property type="entry name" value="Transferase, Pyrimidine Nucleoside Phosphorylase, Chain C"/>
    <property type="match status" value="1"/>
</dbReference>
<dbReference type="InterPro" id="IPR013102">
    <property type="entry name" value="PYNP_C"/>
</dbReference>
<dbReference type="GO" id="GO:0006213">
    <property type="term" value="P:pyrimidine nucleoside metabolic process"/>
    <property type="evidence" value="ECO:0007669"/>
    <property type="project" value="InterPro"/>
</dbReference>
<dbReference type="EMBL" id="FQVH01000001">
    <property type="protein sequence ID" value="SHE34295.1"/>
    <property type="molecule type" value="Genomic_DNA"/>
</dbReference>
<dbReference type="RefSeq" id="WP_407641808.1">
    <property type="nucleotide sequence ID" value="NZ_FQVH01000001.1"/>
</dbReference>
<dbReference type="Proteomes" id="UP000184088">
    <property type="component" value="Unassembled WGS sequence"/>
</dbReference>
<evidence type="ECO:0000313" key="13">
    <source>
        <dbReference type="Proteomes" id="UP000184088"/>
    </source>
</evidence>
<comment type="function">
    <text evidence="2">Catalyzes phosphorolysis of the pyrimidine nucleosides uridine, thymidine and 2'-deoxyuridine with the formation of the corresponding pyrimidine base and ribose-1-phosphate.</text>
</comment>
<comment type="catalytic activity">
    <reaction evidence="1">
        <text>2'-deoxyuridine + phosphate = 2-deoxy-alpha-D-ribose 1-phosphate + uracil</text>
        <dbReference type="Rhea" id="RHEA:22824"/>
        <dbReference type="ChEBI" id="CHEBI:16450"/>
        <dbReference type="ChEBI" id="CHEBI:17568"/>
        <dbReference type="ChEBI" id="CHEBI:43474"/>
        <dbReference type="ChEBI" id="CHEBI:57259"/>
        <dbReference type="EC" id="2.4.2.2"/>
    </reaction>
</comment>
<keyword evidence="8" id="KW-0808">Transferase</keyword>
<evidence type="ECO:0000256" key="2">
    <source>
        <dbReference type="ARBA" id="ARBA00003877"/>
    </source>
</evidence>
<dbReference type="Pfam" id="PF00591">
    <property type="entry name" value="Glycos_transf_3"/>
    <property type="match status" value="1"/>
</dbReference>
<dbReference type="EC" id="2.4.2.2" evidence="5"/>
<dbReference type="Pfam" id="PF07831">
    <property type="entry name" value="PYNP_C"/>
    <property type="match status" value="1"/>
</dbReference>
<accession>A0A1M4SQ46</accession>
<dbReference type="GO" id="GO:0005829">
    <property type="term" value="C:cytosol"/>
    <property type="evidence" value="ECO:0007669"/>
    <property type="project" value="TreeGrafter"/>
</dbReference>
<name>A0A1M4SQ46_9THEO</name>
<dbReference type="InterPro" id="IPR035902">
    <property type="entry name" value="Nuc_phospho_transferase"/>
</dbReference>
<dbReference type="Gene3D" id="3.40.1030.10">
    <property type="entry name" value="Nucleoside phosphorylase/phosphoribosyltransferase catalytic domain"/>
    <property type="match status" value="1"/>
</dbReference>
<dbReference type="InterPro" id="IPR000312">
    <property type="entry name" value="Glycosyl_Trfase_fam3"/>
</dbReference>
<dbReference type="PANTHER" id="PTHR10515">
    <property type="entry name" value="THYMIDINE PHOSPHORYLASE"/>
    <property type="match status" value="1"/>
</dbReference>